<dbReference type="PANTHER" id="PTHR34127">
    <property type="entry name" value="OS04G0405600 PROTEIN"/>
    <property type="match status" value="1"/>
</dbReference>
<dbReference type="OrthoDB" id="3980at2759"/>
<sequence>MRGSSQQTREQTTTERVQRLRGSTECPACKSDLLLDSTAFLVLPAVVRSFHTRSRCSASTIVARATDVSPAFRVRRRTCVNTRSAARRRLQYGYRRCGHGETIEACRPTGRVWRSLGLSSLQMSVDGKVEDSEGRWLVLAGCDVCIPDGVPAGSPSDKLATASGALRGVICFIGGFLVGQFPRATYGPFLEQIARRTQMAVIAAPFFSAAVAPSKASTSASAKVGADAFSSHPVPDTTLFFDHLQLAEKLRERFRDASASLSRLLASPERLPAVGMGHSLGAKLLALMHAEETTAPNRKQRAGLAPKANIFLAYNNYSSSKSIPFFEDATKALDAVAGSDGWRIVESFLRDAAILGSSARLQTARGVQRYFRDLAEPQQEEVRSQDPGLLGIWPEWASLATGAARALRDREFTPSPQETQRLIESYYSCASNLIVKFADDPIDQSDDLAAALWYRFADREKAFEFRQVPGGHLVPVSAAYRRMFPFDTKSSRAYADSRPNVRYPVGGGMRTGRRSRRDAASDGPDPVDLLVDVIGDYLSSLRQQTS</sequence>
<evidence type="ECO:0000313" key="2">
    <source>
        <dbReference type="EMBL" id="BAM78790.1"/>
    </source>
</evidence>
<dbReference type="Gramene" id="CMA083CT">
    <property type="protein sequence ID" value="CMA083CT"/>
    <property type="gene ID" value="CMA083C"/>
</dbReference>
<dbReference type="eggNOG" id="ENOG502QSXN">
    <property type="taxonomic scope" value="Eukaryota"/>
</dbReference>
<dbReference type="Pfam" id="PF07082">
    <property type="entry name" value="DUF1350"/>
    <property type="match status" value="1"/>
</dbReference>
<gene>
    <name evidence="2" type="ORF">CYME_CMA083C</name>
</gene>
<reference evidence="2 3" key="2">
    <citation type="journal article" date="2007" name="BMC Biol.">
        <title>A 100%-complete sequence reveals unusually simple genomic features in the hot-spring red alga Cyanidioschyzon merolae.</title>
        <authorList>
            <person name="Nozaki H."/>
            <person name="Takano H."/>
            <person name="Misumi O."/>
            <person name="Terasawa K."/>
            <person name="Matsuzaki M."/>
            <person name="Maruyama S."/>
            <person name="Nishida K."/>
            <person name="Yagisawa F."/>
            <person name="Yoshida Y."/>
            <person name="Fujiwara T."/>
            <person name="Takio S."/>
            <person name="Tamura K."/>
            <person name="Chung S.J."/>
            <person name="Nakamura S."/>
            <person name="Kuroiwa H."/>
            <person name="Tanaka K."/>
            <person name="Sato N."/>
            <person name="Kuroiwa T."/>
        </authorList>
    </citation>
    <scope>NUCLEOTIDE SEQUENCE [LARGE SCALE GENOMIC DNA]</scope>
    <source>
        <strain evidence="2 3">10D</strain>
    </source>
</reference>
<accession>M1V3K8</accession>
<keyword evidence="3" id="KW-1185">Reference proteome</keyword>
<evidence type="ECO:0000313" key="3">
    <source>
        <dbReference type="Proteomes" id="UP000007014"/>
    </source>
</evidence>
<dbReference type="HOGENOM" id="CLU_499111_0_0_1"/>
<dbReference type="EMBL" id="AP006483">
    <property type="protein sequence ID" value="BAM78790.1"/>
    <property type="molecule type" value="Genomic_DNA"/>
</dbReference>
<feature type="region of interest" description="Disordered" evidence="1">
    <location>
        <begin position="497"/>
        <end position="524"/>
    </location>
</feature>
<evidence type="ECO:0000256" key="1">
    <source>
        <dbReference type="SAM" id="MobiDB-lite"/>
    </source>
</evidence>
<proteinExistence type="predicted"/>
<protein>
    <submittedName>
        <fullName evidence="2">Uncharacterized protein</fullName>
    </submittedName>
</protein>
<dbReference type="PANTHER" id="PTHR34127:SF1">
    <property type="entry name" value="OS04G0405600 PROTEIN"/>
    <property type="match status" value="1"/>
</dbReference>
<dbReference type="STRING" id="280699.M1V3K8"/>
<dbReference type="GeneID" id="16992164"/>
<dbReference type="OMA" id="PSECLEQ"/>
<dbReference type="ESTHER" id="cyam1-m1v3k8">
    <property type="family name" value="Duf_1350"/>
</dbReference>
<dbReference type="KEGG" id="cme:CYME_CMA083C"/>
<name>M1V3K8_CYAM1</name>
<dbReference type="Proteomes" id="UP000007014">
    <property type="component" value="Chromosome 1"/>
</dbReference>
<organism evidence="2 3">
    <name type="scientific">Cyanidioschyzon merolae (strain NIES-3377 / 10D)</name>
    <name type="common">Unicellular red alga</name>
    <dbReference type="NCBI Taxonomy" id="280699"/>
    <lineage>
        <taxon>Eukaryota</taxon>
        <taxon>Rhodophyta</taxon>
        <taxon>Bangiophyceae</taxon>
        <taxon>Cyanidiales</taxon>
        <taxon>Cyanidiaceae</taxon>
        <taxon>Cyanidioschyzon</taxon>
    </lineage>
</organism>
<dbReference type="InterPro" id="IPR010765">
    <property type="entry name" value="DUF1350"/>
</dbReference>
<reference evidence="2 3" key="1">
    <citation type="journal article" date="2004" name="Nature">
        <title>Genome sequence of the ultrasmall unicellular red alga Cyanidioschyzon merolae 10D.</title>
        <authorList>
            <person name="Matsuzaki M."/>
            <person name="Misumi O."/>
            <person name="Shin-i T."/>
            <person name="Maruyama S."/>
            <person name="Takahara M."/>
            <person name="Miyagishima S."/>
            <person name="Mori T."/>
            <person name="Nishida K."/>
            <person name="Yagisawa F."/>
            <person name="Nishida K."/>
            <person name="Yoshida Y."/>
            <person name="Nishimura Y."/>
            <person name="Nakao S."/>
            <person name="Kobayashi T."/>
            <person name="Momoyama Y."/>
            <person name="Higashiyama T."/>
            <person name="Minoda A."/>
            <person name="Sano M."/>
            <person name="Nomoto H."/>
            <person name="Oishi K."/>
            <person name="Hayashi H."/>
            <person name="Ohta F."/>
            <person name="Nishizaka S."/>
            <person name="Haga S."/>
            <person name="Miura S."/>
            <person name="Morishita T."/>
            <person name="Kabeya Y."/>
            <person name="Terasawa K."/>
            <person name="Suzuki Y."/>
            <person name="Ishii Y."/>
            <person name="Asakawa S."/>
            <person name="Takano H."/>
            <person name="Ohta N."/>
            <person name="Kuroiwa H."/>
            <person name="Tanaka K."/>
            <person name="Shimizu N."/>
            <person name="Sugano S."/>
            <person name="Sato N."/>
            <person name="Nozaki H."/>
            <person name="Ogasawara N."/>
            <person name="Kohara Y."/>
            <person name="Kuroiwa T."/>
        </authorList>
    </citation>
    <scope>NUCLEOTIDE SEQUENCE [LARGE SCALE GENOMIC DNA]</scope>
    <source>
        <strain evidence="2 3">10D</strain>
    </source>
</reference>
<dbReference type="RefSeq" id="XP_005535076.1">
    <property type="nucleotide sequence ID" value="XM_005535019.1"/>
</dbReference>
<dbReference type="AlphaFoldDB" id="M1V3K8"/>